<comment type="caution">
    <text evidence="1">The sequence shown here is derived from an EMBL/GenBank/DDBJ whole genome shotgun (WGS) entry which is preliminary data.</text>
</comment>
<name>A0ACB7H6W0_MANES</name>
<dbReference type="Proteomes" id="UP000091857">
    <property type="component" value="Chromosome 9"/>
</dbReference>
<sequence length="55" mass="6351">MTSLSLCDLFNLLLFDMLIDVAFLRKHESRPLEHSPWFPAISVSDNCWKSLLSGR</sequence>
<accession>A0ACB7H6W0</accession>
<protein>
    <submittedName>
        <fullName evidence="1">Uncharacterized protein</fullName>
    </submittedName>
</protein>
<dbReference type="EMBL" id="CM004395">
    <property type="protein sequence ID" value="KAG8647750.1"/>
    <property type="molecule type" value="Genomic_DNA"/>
</dbReference>
<evidence type="ECO:0000313" key="1">
    <source>
        <dbReference type="EMBL" id="KAG8647750.1"/>
    </source>
</evidence>
<evidence type="ECO:0000313" key="2">
    <source>
        <dbReference type="Proteomes" id="UP000091857"/>
    </source>
</evidence>
<organism evidence="1 2">
    <name type="scientific">Manihot esculenta</name>
    <name type="common">Cassava</name>
    <name type="synonym">Jatropha manihot</name>
    <dbReference type="NCBI Taxonomy" id="3983"/>
    <lineage>
        <taxon>Eukaryota</taxon>
        <taxon>Viridiplantae</taxon>
        <taxon>Streptophyta</taxon>
        <taxon>Embryophyta</taxon>
        <taxon>Tracheophyta</taxon>
        <taxon>Spermatophyta</taxon>
        <taxon>Magnoliopsida</taxon>
        <taxon>eudicotyledons</taxon>
        <taxon>Gunneridae</taxon>
        <taxon>Pentapetalae</taxon>
        <taxon>rosids</taxon>
        <taxon>fabids</taxon>
        <taxon>Malpighiales</taxon>
        <taxon>Euphorbiaceae</taxon>
        <taxon>Crotonoideae</taxon>
        <taxon>Manihoteae</taxon>
        <taxon>Manihot</taxon>
    </lineage>
</organism>
<gene>
    <name evidence="1" type="ORF">MANES_09G103801v8</name>
</gene>
<reference evidence="2" key="1">
    <citation type="journal article" date="2016" name="Nat. Biotechnol.">
        <title>Sequencing wild and cultivated cassava and related species reveals extensive interspecific hybridization and genetic diversity.</title>
        <authorList>
            <person name="Bredeson J.V."/>
            <person name="Lyons J.B."/>
            <person name="Prochnik S.E."/>
            <person name="Wu G.A."/>
            <person name="Ha C.M."/>
            <person name="Edsinger-Gonzales E."/>
            <person name="Grimwood J."/>
            <person name="Schmutz J."/>
            <person name="Rabbi I.Y."/>
            <person name="Egesi C."/>
            <person name="Nauluvula P."/>
            <person name="Lebot V."/>
            <person name="Ndunguru J."/>
            <person name="Mkamilo G."/>
            <person name="Bart R.S."/>
            <person name="Setter T.L."/>
            <person name="Gleadow R.M."/>
            <person name="Kulakow P."/>
            <person name="Ferguson M.E."/>
            <person name="Rounsley S."/>
            <person name="Rokhsar D.S."/>
        </authorList>
    </citation>
    <scope>NUCLEOTIDE SEQUENCE [LARGE SCALE GENOMIC DNA]</scope>
    <source>
        <strain evidence="2">cv. AM560-2</strain>
    </source>
</reference>
<proteinExistence type="predicted"/>
<keyword evidence="2" id="KW-1185">Reference proteome</keyword>